<accession>A0A431W628</accession>
<name>A0A431W628_9DEIO</name>
<dbReference type="NCBIfam" id="TIGR01790">
    <property type="entry name" value="carotene-cycl"/>
    <property type="match status" value="1"/>
</dbReference>
<dbReference type="OrthoDB" id="537501at2"/>
<keyword evidence="2" id="KW-0125">Carotenoid biosynthesis</keyword>
<dbReference type="Pfam" id="PF05834">
    <property type="entry name" value="Lycopene_cycl"/>
    <property type="match status" value="1"/>
</dbReference>
<evidence type="ECO:0000256" key="3">
    <source>
        <dbReference type="ARBA" id="ARBA00023027"/>
    </source>
</evidence>
<dbReference type="EMBL" id="RXPE01000001">
    <property type="protein sequence ID" value="RTR30942.1"/>
    <property type="molecule type" value="Genomic_DNA"/>
</dbReference>
<evidence type="ECO:0000256" key="2">
    <source>
        <dbReference type="ARBA" id="ARBA00022746"/>
    </source>
</evidence>
<organism evidence="4 5">
    <name type="scientific">Deinococcus radiophilus</name>
    <dbReference type="NCBI Taxonomy" id="32062"/>
    <lineage>
        <taxon>Bacteria</taxon>
        <taxon>Thermotogati</taxon>
        <taxon>Deinococcota</taxon>
        <taxon>Deinococci</taxon>
        <taxon>Deinococcales</taxon>
        <taxon>Deinococcaceae</taxon>
        <taxon>Deinococcus</taxon>
    </lineage>
</organism>
<reference evidence="4 5" key="1">
    <citation type="submission" date="2018-12" db="EMBL/GenBank/DDBJ databases">
        <title>Deinococcus radiophilus ATCC 27603 genome sequencing and assembly.</title>
        <authorList>
            <person name="Maclea K.S."/>
            <person name="Maynard C.R."/>
        </authorList>
    </citation>
    <scope>NUCLEOTIDE SEQUENCE [LARGE SCALE GENOMIC DNA]</scope>
    <source>
        <strain evidence="4 5">ATCC 27603</strain>
    </source>
</reference>
<evidence type="ECO:0000313" key="4">
    <source>
        <dbReference type="EMBL" id="RTR30942.1"/>
    </source>
</evidence>
<comment type="similarity">
    <text evidence="1">Belongs to the lycopene cyclase family.</text>
</comment>
<dbReference type="PANTHER" id="PTHR39757:SF5">
    <property type="entry name" value="OS02G0190600 PROTEIN"/>
    <property type="match status" value="1"/>
</dbReference>
<dbReference type="AlphaFoldDB" id="A0A431W628"/>
<dbReference type="Gene3D" id="3.50.50.60">
    <property type="entry name" value="FAD/NAD(P)-binding domain"/>
    <property type="match status" value="1"/>
</dbReference>
<dbReference type="SUPFAM" id="SSF51905">
    <property type="entry name" value="FAD/NAD(P)-binding domain"/>
    <property type="match status" value="1"/>
</dbReference>
<dbReference type="Proteomes" id="UP000277766">
    <property type="component" value="Unassembled WGS sequence"/>
</dbReference>
<keyword evidence="3" id="KW-0520">NAD</keyword>
<protein>
    <submittedName>
        <fullName evidence="4">Lycopene cyclase family protein</fullName>
    </submittedName>
</protein>
<evidence type="ECO:0000313" key="5">
    <source>
        <dbReference type="Proteomes" id="UP000277766"/>
    </source>
</evidence>
<proteinExistence type="inferred from homology"/>
<evidence type="ECO:0000256" key="1">
    <source>
        <dbReference type="ARBA" id="ARBA00006599"/>
    </source>
</evidence>
<dbReference type="RefSeq" id="WP_126350970.1">
    <property type="nucleotide sequence ID" value="NZ_CP086380.1"/>
</dbReference>
<dbReference type="PANTHER" id="PTHR39757">
    <property type="match status" value="1"/>
</dbReference>
<dbReference type="GO" id="GO:0016117">
    <property type="term" value="P:carotenoid biosynthetic process"/>
    <property type="evidence" value="ECO:0007669"/>
    <property type="project" value="UniProtKB-KW"/>
</dbReference>
<dbReference type="GO" id="GO:0016860">
    <property type="term" value="F:intramolecular oxidoreductase activity"/>
    <property type="evidence" value="ECO:0007669"/>
    <property type="project" value="UniProtKB-ARBA"/>
</dbReference>
<dbReference type="GO" id="GO:0016705">
    <property type="term" value="F:oxidoreductase activity, acting on paired donors, with incorporation or reduction of molecular oxygen"/>
    <property type="evidence" value="ECO:0007669"/>
    <property type="project" value="InterPro"/>
</dbReference>
<gene>
    <name evidence="4" type="ORF">EJ104_01475</name>
</gene>
<sequence>MNTPDVLVVGGGIAGVALASAVARAGGTARVLDPQPPQPWPQTYGAWPDELPPGTPLERLWPDTRYTWDGGERLLGRAYALLDNAALLANLLDTPRLDWQVGRAVSVTHETVGSVVQLQSGEALEARLIVDASGHQPALLRPAEARQAQPPGAWQTAFGFSAEFEHPPAPAGAATFMDFRTPHLSPEAFAAQPTFLYVLPQGGGRFFVEETSLSSQPPADLGILQRRLQARLTAMGCPPRQLRDPERVAIRMDAPVPDRHSRVLGYGAAGSLVHPASGYQATHALQRADAVAQALLSSHDPSTASQAAWDVIASPAQRQRHELLLLGHSALLGMSGPQLAEFFWRFFELPPEDWRDFLAHTTPPARLAAIMLRVFGQVPWHLRRVLMQAALSHAPATSQGLGELLRR</sequence>
<dbReference type="InterPro" id="IPR010108">
    <property type="entry name" value="Lycopene_cyclase_b/e"/>
</dbReference>
<comment type="caution">
    <text evidence="4">The sequence shown here is derived from an EMBL/GenBank/DDBJ whole genome shotgun (WGS) entry which is preliminary data.</text>
</comment>
<keyword evidence="5" id="KW-1185">Reference proteome</keyword>
<dbReference type="InterPro" id="IPR036188">
    <property type="entry name" value="FAD/NAD-bd_sf"/>
</dbReference>